<dbReference type="AlphaFoldDB" id="A0A0E9PUY9"/>
<protein>
    <submittedName>
        <fullName evidence="1">Uncharacterized protein</fullName>
    </submittedName>
</protein>
<evidence type="ECO:0000313" key="1">
    <source>
        <dbReference type="EMBL" id="JAH07895.1"/>
    </source>
</evidence>
<name>A0A0E9PUY9_ANGAN</name>
<proteinExistence type="predicted"/>
<reference evidence="1" key="2">
    <citation type="journal article" date="2015" name="Fish Shellfish Immunol.">
        <title>Early steps in the European eel (Anguilla anguilla)-Vibrio vulnificus interaction in the gills: Role of the RtxA13 toxin.</title>
        <authorList>
            <person name="Callol A."/>
            <person name="Pajuelo D."/>
            <person name="Ebbesson L."/>
            <person name="Teles M."/>
            <person name="MacKenzie S."/>
            <person name="Amaro C."/>
        </authorList>
    </citation>
    <scope>NUCLEOTIDE SEQUENCE</scope>
</reference>
<reference evidence="1" key="1">
    <citation type="submission" date="2014-11" db="EMBL/GenBank/DDBJ databases">
        <authorList>
            <person name="Amaro Gonzalez C."/>
        </authorList>
    </citation>
    <scope>NUCLEOTIDE SEQUENCE</scope>
</reference>
<accession>A0A0E9PUY9</accession>
<dbReference type="EMBL" id="GBXM01100682">
    <property type="protein sequence ID" value="JAH07895.1"/>
    <property type="molecule type" value="Transcribed_RNA"/>
</dbReference>
<organism evidence="1">
    <name type="scientific">Anguilla anguilla</name>
    <name type="common">European freshwater eel</name>
    <name type="synonym">Muraena anguilla</name>
    <dbReference type="NCBI Taxonomy" id="7936"/>
    <lineage>
        <taxon>Eukaryota</taxon>
        <taxon>Metazoa</taxon>
        <taxon>Chordata</taxon>
        <taxon>Craniata</taxon>
        <taxon>Vertebrata</taxon>
        <taxon>Euteleostomi</taxon>
        <taxon>Actinopterygii</taxon>
        <taxon>Neopterygii</taxon>
        <taxon>Teleostei</taxon>
        <taxon>Anguilliformes</taxon>
        <taxon>Anguillidae</taxon>
        <taxon>Anguilla</taxon>
    </lineage>
</organism>
<sequence length="41" mass="4551">MNGHVITGHFACSWQAKMLCKNGPFSRSSHIFIIFLVTTGI</sequence>